<organism evidence="4 5">
    <name type="scientific">candidate division KSB3 bacterium</name>
    <dbReference type="NCBI Taxonomy" id="2044937"/>
    <lineage>
        <taxon>Bacteria</taxon>
        <taxon>candidate division KSB3</taxon>
    </lineage>
</organism>
<evidence type="ECO:0000313" key="4">
    <source>
        <dbReference type="EMBL" id="PID59053.1"/>
    </source>
</evidence>
<dbReference type="EMBL" id="PDPS01000020">
    <property type="protein sequence ID" value="PID59053.1"/>
    <property type="molecule type" value="Genomic_DNA"/>
</dbReference>
<protein>
    <recommendedName>
        <fullName evidence="3">Ancillary SecYEG translocon subunit/Cell division coordinator CpoB TPR domain-containing protein</fullName>
    </recommendedName>
</protein>
<evidence type="ECO:0000259" key="3">
    <source>
        <dbReference type="Pfam" id="PF09976"/>
    </source>
</evidence>
<feature type="region of interest" description="Disordered" evidence="1">
    <location>
        <begin position="248"/>
        <end position="322"/>
    </location>
</feature>
<sequence>MANKSSSQQGQRVKSHEKDFRNQFVAELYLHKLMDWVTQNLKRIGIGIAALILVLFIASTMIKFQQRQAQKATALEWKAMQFSLDAKDAQRMAGGDEGSDEADKLSQESIASFKLLVKKYSGSPTGERAVFFLGCLEYERGNYPEAREYFSTYVKRYADGQLALSSQKSLAYIFEQEGEYRKAVESFKALEESVTDAQKAGIQMDLARNYRLLGEKEHAAALYQAVIDSSTSAAIKSQAREALEIVRLDQEFPPPAKEEEAASETEDNGAEESDPDTTAVEDADDETAEEDEPAPDAASVEEAHAEDDAGAAPAETPGMVSN</sequence>
<keyword evidence="2" id="KW-1133">Transmembrane helix</keyword>
<evidence type="ECO:0000313" key="5">
    <source>
        <dbReference type="Proteomes" id="UP000229740"/>
    </source>
</evidence>
<dbReference type="AlphaFoldDB" id="A0A2G6EAD3"/>
<dbReference type="SUPFAM" id="SSF48452">
    <property type="entry name" value="TPR-like"/>
    <property type="match status" value="1"/>
</dbReference>
<keyword evidence="2" id="KW-0472">Membrane</keyword>
<dbReference type="Gene3D" id="1.20.58.2200">
    <property type="match status" value="1"/>
</dbReference>
<dbReference type="Pfam" id="PF09976">
    <property type="entry name" value="TPR_21"/>
    <property type="match status" value="1"/>
</dbReference>
<feature type="domain" description="Ancillary SecYEG translocon subunit/Cell division coordinator CpoB TPR" evidence="3">
    <location>
        <begin position="35"/>
        <end position="240"/>
    </location>
</feature>
<feature type="transmembrane region" description="Helical" evidence="2">
    <location>
        <begin position="44"/>
        <end position="62"/>
    </location>
</feature>
<proteinExistence type="predicted"/>
<accession>A0A2G6EAD3</accession>
<dbReference type="Gene3D" id="1.25.40.10">
    <property type="entry name" value="Tetratricopeptide repeat domain"/>
    <property type="match status" value="1"/>
</dbReference>
<keyword evidence="2" id="KW-0812">Transmembrane</keyword>
<evidence type="ECO:0000256" key="1">
    <source>
        <dbReference type="SAM" id="MobiDB-lite"/>
    </source>
</evidence>
<dbReference type="InterPro" id="IPR018704">
    <property type="entry name" value="SecYEG/CpoB_TPR"/>
</dbReference>
<dbReference type="Proteomes" id="UP000229740">
    <property type="component" value="Unassembled WGS sequence"/>
</dbReference>
<comment type="caution">
    <text evidence="4">The sequence shown here is derived from an EMBL/GenBank/DDBJ whole genome shotgun (WGS) entry which is preliminary data.</text>
</comment>
<gene>
    <name evidence="4" type="ORF">CSB45_01195</name>
</gene>
<dbReference type="InterPro" id="IPR038440">
    <property type="entry name" value="FimV_C_sf"/>
</dbReference>
<reference evidence="4 5" key="1">
    <citation type="submission" date="2017-10" db="EMBL/GenBank/DDBJ databases">
        <title>Novel microbial diversity and functional potential in the marine mammal oral microbiome.</title>
        <authorList>
            <person name="Dudek N.K."/>
            <person name="Sun C.L."/>
            <person name="Burstein D."/>
            <person name="Kantor R.S."/>
            <person name="Aliaga Goltsman D.S."/>
            <person name="Bik E.M."/>
            <person name="Thomas B.C."/>
            <person name="Banfield J.F."/>
            <person name="Relman D.A."/>
        </authorList>
    </citation>
    <scope>NUCLEOTIDE SEQUENCE [LARGE SCALE GENOMIC DNA]</scope>
    <source>
        <strain evidence="4">DOLZORAL124_49_17</strain>
    </source>
</reference>
<evidence type="ECO:0000256" key="2">
    <source>
        <dbReference type="SAM" id="Phobius"/>
    </source>
</evidence>
<feature type="compositionally biased region" description="Basic and acidic residues" evidence="1">
    <location>
        <begin position="248"/>
        <end position="260"/>
    </location>
</feature>
<name>A0A2G6EAD3_9BACT</name>
<dbReference type="InterPro" id="IPR011990">
    <property type="entry name" value="TPR-like_helical_dom_sf"/>
</dbReference>
<feature type="compositionally biased region" description="Acidic residues" evidence="1">
    <location>
        <begin position="261"/>
        <end position="294"/>
    </location>
</feature>